<name>A0A955KWT9_9BACT</name>
<dbReference type="Gene3D" id="3.30.70.150">
    <property type="entry name" value="RuBisCO large subunit, N-terminal domain"/>
    <property type="match status" value="1"/>
</dbReference>
<reference evidence="5" key="1">
    <citation type="submission" date="2020-04" db="EMBL/GenBank/DDBJ databases">
        <authorList>
            <person name="Zhang T."/>
        </authorList>
    </citation>
    <scope>NUCLEOTIDE SEQUENCE</scope>
    <source>
        <strain evidence="5">HKST-UBA17</strain>
    </source>
</reference>
<comment type="caution">
    <text evidence="5">The sequence shown here is derived from an EMBL/GenBank/DDBJ whole genome shotgun (WGS) entry which is preliminary data.</text>
</comment>
<evidence type="ECO:0000259" key="4">
    <source>
        <dbReference type="Pfam" id="PF02788"/>
    </source>
</evidence>
<dbReference type="EC" id="4.1.1.39" evidence="5"/>
<gene>
    <name evidence="5" type="ORF">KC685_00575</name>
</gene>
<dbReference type="InterPro" id="IPR000685">
    <property type="entry name" value="RuBisCO_lsu_C"/>
</dbReference>
<keyword evidence="5" id="KW-0456">Lyase</keyword>
<reference evidence="5" key="2">
    <citation type="journal article" date="2021" name="Microbiome">
        <title>Successional dynamics and alternative stable states in a saline activated sludge microbial community over 9 years.</title>
        <authorList>
            <person name="Wang Y."/>
            <person name="Ye J."/>
            <person name="Ju F."/>
            <person name="Liu L."/>
            <person name="Boyd J.A."/>
            <person name="Deng Y."/>
            <person name="Parks D.H."/>
            <person name="Jiang X."/>
            <person name="Yin X."/>
            <person name="Woodcroft B.J."/>
            <person name="Tyson G.W."/>
            <person name="Hugenholtz P."/>
            <person name="Polz M.F."/>
            <person name="Zhang T."/>
        </authorList>
    </citation>
    <scope>NUCLEOTIDE SEQUENCE</scope>
    <source>
        <strain evidence="5">HKST-UBA17</strain>
    </source>
</reference>
<accession>A0A955KWT9</accession>
<feature type="domain" description="Ribulose bisphosphate carboxylase large subunit ferrodoxin-like N-terminal" evidence="4">
    <location>
        <begin position="17"/>
        <end position="122"/>
    </location>
</feature>
<dbReference type="GO" id="GO:0000287">
    <property type="term" value="F:magnesium ion binding"/>
    <property type="evidence" value="ECO:0007669"/>
    <property type="project" value="InterPro"/>
</dbReference>
<sequence>MQEQYLSLGNRDVFNGQYMLAAYKIIPYGGVTLADAATEVAAESSTGSNLKVGSATPFSMTMDALVYELDEENHMAYIAYPWRIFDSGGNIQNIMTFIAGNIYGMGNLAGCKLMDVQFPSQMLTKYDGPSTNLDDMRKYLNVYDRPILGTIIKPKIGLTATEYAELCHDFWVGSGDFVKNDEPQADQDFAPFTQMVDSVRHAMDMAEDKTGHTKVHSFNVSSSDYETMIKRADYIQKIMNPGSYAFLIDGITAGWMAVQTLRRKYPDVFIHFHRAGHGAFTRKENPFGFSVPVLTKMARLAGASGIHTGTAGVGKMDGDSTEDVEAMQQALRLESKGSYFDQIWSKIPNEDDDVQTMIRAEKSLWDAGAHELSNMRKDAMKVEGHTLQFGADWRVMNRMSPIASGGMNPVLLPEFIDTVGTIDFIITMGGGIHSHPMMTTAGMQAVMEAFQAWQDGITLNEAAHDKKGHDTELESAIRYYDKHGTQAHRVPQTGAPIDNIDPTKIDQGGNGQ</sequence>
<dbReference type="Pfam" id="PF02788">
    <property type="entry name" value="RuBisCO_large_N"/>
    <property type="match status" value="1"/>
</dbReference>
<dbReference type="SFLD" id="SFLDS00014">
    <property type="entry name" value="RuBisCO"/>
    <property type="match status" value="1"/>
</dbReference>
<evidence type="ECO:0000313" key="6">
    <source>
        <dbReference type="Proteomes" id="UP000741282"/>
    </source>
</evidence>
<feature type="domain" description="Ribulose bisphosphate carboxylase large subunit C-terminal" evidence="3">
    <location>
        <begin position="387"/>
        <end position="475"/>
    </location>
</feature>
<evidence type="ECO:0000313" key="5">
    <source>
        <dbReference type="EMBL" id="MCA9376398.1"/>
    </source>
</evidence>
<dbReference type="AlphaFoldDB" id="A0A955KWT9"/>
<dbReference type="PANTHER" id="PTHR42704:SF17">
    <property type="entry name" value="RIBULOSE BISPHOSPHATE CARBOXYLASE LARGE CHAIN"/>
    <property type="match status" value="1"/>
</dbReference>
<dbReference type="InterPro" id="IPR036422">
    <property type="entry name" value="RuBisCO_lsu_N_sf"/>
</dbReference>
<evidence type="ECO:0000259" key="3">
    <source>
        <dbReference type="Pfam" id="PF00016"/>
    </source>
</evidence>
<evidence type="ECO:0000256" key="2">
    <source>
        <dbReference type="SAM" id="MobiDB-lite"/>
    </source>
</evidence>
<dbReference type="SUPFAM" id="SSF51649">
    <property type="entry name" value="RuBisCo, C-terminal domain"/>
    <property type="match status" value="1"/>
</dbReference>
<dbReference type="InterPro" id="IPR033966">
    <property type="entry name" value="RuBisCO"/>
</dbReference>
<dbReference type="GO" id="GO:0016984">
    <property type="term" value="F:ribulose-bisphosphate carboxylase activity"/>
    <property type="evidence" value="ECO:0007669"/>
    <property type="project" value="UniProtKB-EC"/>
</dbReference>
<dbReference type="SUPFAM" id="SSF54966">
    <property type="entry name" value="RuBisCO, large subunit, small (N-terminal) domain"/>
    <property type="match status" value="1"/>
</dbReference>
<feature type="domain" description="Ribulose bisphosphate carboxylase large subunit C-terminal" evidence="3">
    <location>
        <begin position="133"/>
        <end position="348"/>
    </location>
</feature>
<organism evidence="5 6">
    <name type="scientific">Candidatus Dojkabacteria bacterium</name>
    <dbReference type="NCBI Taxonomy" id="2099670"/>
    <lineage>
        <taxon>Bacteria</taxon>
        <taxon>Candidatus Dojkabacteria</taxon>
    </lineage>
</organism>
<evidence type="ECO:0000256" key="1">
    <source>
        <dbReference type="RuleBase" id="RU003834"/>
    </source>
</evidence>
<dbReference type="Proteomes" id="UP000741282">
    <property type="component" value="Unassembled WGS sequence"/>
</dbReference>
<protein>
    <submittedName>
        <fullName evidence="5">Ribulose-bisphosphate carboxylase</fullName>
        <ecNumber evidence="5">4.1.1.39</ecNumber>
    </submittedName>
</protein>
<dbReference type="SFLD" id="SFLDG00301">
    <property type="entry name" value="RuBisCO-like_proteins"/>
    <property type="match status" value="1"/>
</dbReference>
<feature type="region of interest" description="Disordered" evidence="2">
    <location>
        <begin position="487"/>
        <end position="512"/>
    </location>
</feature>
<dbReference type="InterPro" id="IPR036376">
    <property type="entry name" value="RuBisCO_lsu_C_sf"/>
</dbReference>
<dbReference type="PANTHER" id="PTHR42704">
    <property type="entry name" value="RIBULOSE BISPHOSPHATE CARBOXYLASE"/>
    <property type="match status" value="1"/>
</dbReference>
<dbReference type="Pfam" id="PF00016">
    <property type="entry name" value="RuBisCO_large"/>
    <property type="match status" value="2"/>
</dbReference>
<dbReference type="NCBIfam" id="NF010002">
    <property type="entry name" value="PRK13475.1"/>
    <property type="match status" value="1"/>
</dbReference>
<comment type="similarity">
    <text evidence="1">Belongs to the RuBisCO large chain family.</text>
</comment>
<dbReference type="Gene3D" id="3.20.20.110">
    <property type="entry name" value="Ribulose bisphosphate carboxylase, large subunit, C-terminal domain"/>
    <property type="match status" value="1"/>
</dbReference>
<dbReference type="EMBL" id="JAGQLN010000002">
    <property type="protein sequence ID" value="MCA9376398.1"/>
    <property type="molecule type" value="Genomic_DNA"/>
</dbReference>
<dbReference type="InterPro" id="IPR017443">
    <property type="entry name" value="RuBisCO_lsu_fd_N"/>
</dbReference>
<dbReference type="GO" id="GO:0015977">
    <property type="term" value="P:carbon fixation"/>
    <property type="evidence" value="ECO:0007669"/>
    <property type="project" value="InterPro"/>
</dbReference>
<proteinExistence type="inferred from homology"/>